<dbReference type="Proteomes" id="UP000887013">
    <property type="component" value="Unassembled WGS sequence"/>
</dbReference>
<keyword evidence="2" id="KW-1185">Reference proteome</keyword>
<sequence length="94" mass="10773">MITRFFLPHHGVLKSGNRARPLRVVFNGSFVGNRVSKLQNLIENFFWHYISSENNTADLLSRGLNATDLVNCHLWWKGFNLSQTDDAAISEQCH</sequence>
<dbReference type="EMBL" id="BMAW01114713">
    <property type="protein sequence ID" value="GFT63045.1"/>
    <property type="molecule type" value="Genomic_DNA"/>
</dbReference>
<dbReference type="AlphaFoldDB" id="A0A8X6TW53"/>
<protein>
    <submittedName>
        <fullName evidence="1">Uncharacterized protein</fullName>
    </submittedName>
</protein>
<reference evidence="1" key="1">
    <citation type="submission" date="2020-08" db="EMBL/GenBank/DDBJ databases">
        <title>Multicomponent nature underlies the extraordinary mechanical properties of spider dragline silk.</title>
        <authorList>
            <person name="Kono N."/>
            <person name="Nakamura H."/>
            <person name="Mori M."/>
            <person name="Yoshida Y."/>
            <person name="Ohtoshi R."/>
            <person name="Malay A.D."/>
            <person name="Moran D.A.P."/>
            <person name="Tomita M."/>
            <person name="Numata K."/>
            <person name="Arakawa K."/>
        </authorList>
    </citation>
    <scope>NUCLEOTIDE SEQUENCE</scope>
</reference>
<name>A0A8X6TW53_NEPPI</name>
<proteinExistence type="predicted"/>
<organism evidence="1 2">
    <name type="scientific">Nephila pilipes</name>
    <name type="common">Giant wood spider</name>
    <name type="synonym">Nephila maculata</name>
    <dbReference type="NCBI Taxonomy" id="299642"/>
    <lineage>
        <taxon>Eukaryota</taxon>
        <taxon>Metazoa</taxon>
        <taxon>Ecdysozoa</taxon>
        <taxon>Arthropoda</taxon>
        <taxon>Chelicerata</taxon>
        <taxon>Arachnida</taxon>
        <taxon>Araneae</taxon>
        <taxon>Araneomorphae</taxon>
        <taxon>Entelegynae</taxon>
        <taxon>Araneoidea</taxon>
        <taxon>Nephilidae</taxon>
        <taxon>Nephila</taxon>
    </lineage>
</organism>
<gene>
    <name evidence="1" type="ORF">NPIL_685611</name>
</gene>
<accession>A0A8X6TW53</accession>
<dbReference type="OrthoDB" id="6434123at2759"/>
<evidence type="ECO:0000313" key="1">
    <source>
        <dbReference type="EMBL" id="GFT63045.1"/>
    </source>
</evidence>
<evidence type="ECO:0000313" key="2">
    <source>
        <dbReference type="Proteomes" id="UP000887013"/>
    </source>
</evidence>
<comment type="caution">
    <text evidence="1">The sequence shown here is derived from an EMBL/GenBank/DDBJ whole genome shotgun (WGS) entry which is preliminary data.</text>
</comment>